<keyword evidence="1" id="KW-0234">DNA repair</keyword>
<organism evidence="5 6">
    <name type="scientific">Panicum virgatum</name>
    <name type="common">Blackwell switchgrass</name>
    <dbReference type="NCBI Taxonomy" id="38727"/>
    <lineage>
        <taxon>Eukaryota</taxon>
        <taxon>Viridiplantae</taxon>
        <taxon>Streptophyta</taxon>
        <taxon>Embryophyta</taxon>
        <taxon>Tracheophyta</taxon>
        <taxon>Spermatophyta</taxon>
        <taxon>Magnoliopsida</taxon>
        <taxon>Liliopsida</taxon>
        <taxon>Poales</taxon>
        <taxon>Poaceae</taxon>
        <taxon>PACMAD clade</taxon>
        <taxon>Panicoideae</taxon>
        <taxon>Panicodae</taxon>
        <taxon>Paniceae</taxon>
        <taxon>Panicinae</taxon>
        <taxon>Panicum</taxon>
        <taxon>Panicum sect. Hiantes</taxon>
    </lineage>
</organism>
<name>A0A8T0XEC4_PANVG</name>
<protein>
    <recommendedName>
        <fullName evidence="1">ATP-dependent DNA helicase</fullName>
        <ecNumber evidence="1">5.6.2.3</ecNumber>
    </recommendedName>
</protein>
<dbReference type="FunFam" id="3.40.50.300:FF:002884">
    <property type="entry name" value="ATP-dependent DNA helicase"/>
    <property type="match status" value="1"/>
</dbReference>
<dbReference type="Pfam" id="PF05970">
    <property type="entry name" value="PIF1"/>
    <property type="match status" value="1"/>
</dbReference>
<gene>
    <name evidence="5" type="ORF">PVAP13_1KG278905</name>
</gene>
<sequence length="1274" mass="144967">MFSSGSHNKRIEYHLCCKQGKIQIPAFKPRPEPLASLATYNGGARSKRFMKNIRQYNCLFAFTSMGANIDRSVNDGRGPPVFKINGQVHHRIGSLLPPDGSPPKFLQLYIYNTANEVSNRLKALHPDDGSSSSLEPSIIESLIAMLDQHNPFAKKFRMARDRLLETDNDEFVIRIVGAQEGDPVQYNMPTTDQPAMLIVGDFSLDTFKRDIIIQTKSGQLRHISALHPAYMSLQYPLLFPYGERGFQVGVLYNGIDQCKKGKRNTITMHEYFREMGKLTVLPASHTGGRRYMVQNYHDGMAICRIFGPPDFFVTFTCDKLVSNRHRADIVVRVYNMKLEEMLADIKAGKAFGLILAVLHTVEFQKRGLPHAHMIFWTADDTTNPSASMIDKYISAEIPDPKDDPLLYALVAEHMIHGPCGKDNPNCPCMKNGKCSKGFPKKFQEETTIDENGFAIYKRPNNGRYVQKGGVRLDNRWVVPYNPYLLKKFQAHINYLFKYVTKGPDCSKAYLQKIRNGEEVPLDKETQTRNEVKEYLDCRYICEQDACWCVFGFDIHRHYPAVERMPIHLPDENNILYDENANMAEIVNSEFLRRTMLTKWFECNKANLAGRHLTYLEFPTKWCWVKDKRVWEPRKSGHKIGRLYYVHPSVGERYYLRMLLMTVRCAQSYEDVRTYNGRTYPTFKEACNARGLLGNDLEWYDAFDEAAAWATSSQLRQLFVTMLLLCEVNDEYAFFEKVWRVLADDIQFQIRESVGNPRFYVPENNLKDLLIDYLSSFLNDKQLAAFYSITDCVLNNKPGFFFLSGYGGTGKTYLWNVIVKYVKAHQKIVLTVASSGVASLLLPRGRTAHSRFRIPCDLDEGTVCDIKRGSMLAELIEKTSLIIWDEALMTHRMALESLDSIVLKATFRDHLSAHSEEAKNMPFGGKVVVLGGDFKQILPVIENGTREQIVNAAIMNSHLWASITVLQLHTNMRLRSAGLDSESHHELASFSKWVLDIGEGNIESFAKEGETESMWIKIPDDLLLKPSEDSMSSIVSFVYEDLHSRYRDVSYLKGRAILTPTNDLVDEINNFIVDLLPGEGKQYLSCDRIVKAPGSHDSFDLLYPVEFLNSLNGNNFPCHELILKEGVPIMLLRNLNQSIGLCNGTRLVITCLGSKVIQAEILTGTHAGQSVLIPRISLILKNLKLPFVMERRQFLVKVCYAMTINKSQGQTLENVGVYLKKPVFTHGQLYVAVSRVTSKKGLKILIEDDNGCLSDTTKNVVYKEVFKSINPQTTK</sequence>
<dbReference type="InterPro" id="IPR027417">
    <property type="entry name" value="P-loop_NTPase"/>
</dbReference>
<dbReference type="PANTHER" id="PTHR10492">
    <property type="match status" value="1"/>
</dbReference>
<dbReference type="EC" id="5.6.2.3" evidence="1"/>
<evidence type="ECO:0000256" key="1">
    <source>
        <dbReference type="RuleBase" id="RU363044"/>
    </source>
</evidence>
<dbReference type="GO" id="GO:0043139">
    <property type="term" value="F:5'-3' DNA helicase activity"/>
    <property type="evidence" value="ECO:0007669"/>
    <property type="project" value="UniProtKB-EC"/>
</dbReference>
<dbReference type="GO" id="GO:0016787">
    <property type="term" value="F:hydrolase activity"/>
    <property type="evidence" value="ECO:0007669"/>
    <property type="project" value="UniProtKB-KW"/>
</dbReference>
<keyword evidence="1" id="KW-0233">DNA recombination</keyword>
<accession>A0A8T0XEC4</accession>
<evidence type="ECO:0000313" key="5">
    <source>
        <dbReference type="EMBL" id="KAG2659832.1"/>
    </source>
</evidence>
<dbReference type="Proteomes" id="UP000823388">
    <property type="component" value="Chromosome 1K"/>
</dbReference>
<dbReference type="InterPro" id="IPR010285">
    <property type="entry name" value="DNA_helicase_pif1-like_DEAD"/>
</dbReference>
<comment type="catalytic activity">
    <reaction evidence="1">
        <text>ATP + H2O = ADP + phosphate + H(+)</text>
        <dbReference type="Rhea" id="RHEA:13065"/>
        <dbReference type="ChEBI" id="CHEBI:15377"/>
        <dbReference type="ChEBI" id="CHEBI:15378"/>
        <dbReference type="ChEBI" id="CHEBI:30616"/>
        <dbReference type="ChEBI" id="CHEBI:43474"/>
        <dbReference type="ChEBI" id="CHEBI:456216"/>
        <dbReference type="EC" id="5.6.2.3"/>
    </reaction>
</comment>
<dbReference type="SUPFAM" id="SSF52540">
    <property type="entry name" value="P-loop containing nucleoside triphosphate hydrolases"/>
    <property type="match status" value="2"/>
</dbReference>
<keyword evidence="1" id="KW-0067">ATP-binding</keyword>
<comment type="cofactor">
    <cofactor evidence="1">
        <name>Mg(2+)</name>
        <dbReference type="ChEBI" id="CHEBI:18420"/>
    </cofactor>
</comment>
<evidence type="ECO:0000259" key="4">
    <source>
        <dbReference type="Pfam" id="PF21530"/>
    </source>
</evidence>
<dbReference type="PANTHER" id="PTHR10492:SF90">
    <property type="entry name" value="ATP-DEPENDENT DNA HELICASE"/>
    <property type="match status" value="1"/>
</dbReference>
<dbReference type="InterPro" id="IPR049163">
    <property type="entry name" value="Pif1-like_2B_dom"/>
</dbReference>
<keyword evidence="1" id="KW-0347">Helicase</keyword>
<dbReference type="EMBL" id="CM029037">
    <property type="protein sequence ID" value="KAG2659832.1"/>
    <property type="molecule type" value="Genomic_DNA"/>
</dbReference>
<dbReference type="GO" id="GO:0000723">
    <property type="term" value="P:telomere maintenance"/>
    <property type="evidence" value="ECO:0007669"/>
    <property type="project" value="InterPro"/>
</dbReference>
<reference evidence="5" key="1">
    <citation type="submission" date="2020-05" db="EMBL/GenBank/DDBJ databases">
        <title>WGS assembly of Panicum virgatum.</title>
        <authorList>
            <person name="Lovell J.T."/>
            <person name="Jenkins J."/>
            <person name="Shu S."/>
            <person name="Juenger T.E."/>
            <person name="Schmutz J."/>
        </authorList>
    </citation>
    <scope>NUCLEOTIDE SEQUENCE</scope>
    <source>
        <strain evidence="5">AP13</strain>
    </source>
</reference>
<dbReference type="AlphaFoldDB" id="A0A8T0XEC4"/>
<dbReference type="Gene3D" id="3.40.50.300">
    <property type="entry name" value="P-loop containing nucleotide triphosphate hydrolases"/>
    <property type="match status" value="2"/>
</dbReference>
<dbReference type="GO" id="GO:0006310">
    <property type="term" value="P:DNA recombination"/>
    <property type="evidence" value="ECO:0007669"/>
    <property type="project" value="UniProtKB-KW"/>
</dbReference>
<feature type="domain" description="DNA helicase Pif1-like 2B" evidence="4">
    <location>
        <begin position="1105"/>
        <end position="1151"/>
    </location>
</feature>
<keyword evidence="6" id="KW-1185">Reference proteome</keyword>
<evidence type="ECO:0000259" key="2">
    <source>
        <dbReference type="Pfam" id="PF05970"/>
    </source>
</evidence>
<dbReference type="GO" id="GO:0005524">
    <property type="term" value="F:ATP binding"/>
    <property type="evidence" value="ECO:0007669"/>
    <property type="project" value="UniProtKB-KW"/>
</dbReference>
<keyword evidence="1" id="KW-0547">Nucleotide-binding</keyword>
<dbReference type="Pfam" id="PF14214">
    <property type="entry name" value="Helitron_like_N"/>
    <property type="match status" value="1"/>
</dbReference>
<dbReference type="CDD" id="cd18809">
    <property type="entry name" value="SF1_C_RecD"/>
    <property type="match status" value="1"/>
</dbReference>
<evidence type="ECO:0000259" key="3">
    <source>
        <dbReference type="Pfam" id="PF14214"/>
    </source>
</evidence>
<feature type="domain" description="Helitron helicase-like" evidence="3">
    <location>
        <begin position="267"/>
        <end position="374"/>
    </location>
</feature>
<evidence type="ECO:0000313" key="6">
    <source>
        <dbReference type="Proteomes" id="UP000823388"/>
    </source>
</evidence>
<comment type="similarity">
    <text evidence="1">Belongs to the helicase family.</text>
</comment>
<comment type="caution">
    <text evidence="5">The sequence shown here is derived from an EMBL/GenBank/DDBJ whole genome shotgun (WGS) entry which is preliminary data.</text>
</comment>
<dbReference type="GO" id="GO:0006281">
    <property type="term" value="P:DNA repair"/>
    <property type="evidence" value="ECO:0007669"/>
    <property type="project" value="UniProtKB-KW"/>
</dbReference>
<keyword evidence="1" id="KW-0378">Hydrolase</keyword>
<feature type="domain" description="DNA helicase Pif1-like DEAD-box helicase" evidence="2">
    <location>
        <begin position="777"/>
        <end position="1003"/>
    </location>
</feature>
<proteinExistence type="inferred from homology"/>
<dbReference type="Pfam" id="PF21530">
    <property type="entry name" value="Pif1_2B_dom"/>
    <property type="match status" value="1"/>
</dbReference>
<keyword evidence="1" id="KW-0227">DNA damage</keyword>
<dbReference type="InterPro" id="IPR025476">
    <property type="entry name" value="Helitron_helicase-like"/>
</dbReference>